<dbReference type="InterPro" id="IPR029154">
    <property type="entry name" value="HIBADH-like_NADP-bd"/>
</dbReference>
<dbReference type="Pfam" id="PF03446">
    <property type="entry name" value="NAD_binding_2"/>
    <property type="match status" value="1"/>
</dbReference>
<evidence type="ECO:0000259" key="5">
    <source>
        <dbReference type="Pfam" id="PF03446"/>
    </source>
</evidence>
<accession>A0A1W1VV74</accession>
<dbReference type="InterPro" id="IPR013328">
    <property type="entry name" value="6PGD_dom2"/>
</dbReference>
<evidence type="ECO:0000259" key="6">
    <source>
        <dbReference type="Pfam" id="PF14833"/>
    </source>
</evidence>
<dbReference type="InterPro" id="IPR015815">
    <property type="entry name" value="HIBADH-related"/>
</dbReference>
<dbReference type="GO" id="GO:0016491">
    <property type="term" value="F:oxidoreductase activity"/>
    <property type="evidence" value="ECO:0007669"/>
    <property type="project" value="UniProtKB-KW"/>
</dbReference>
<dbReference type="AlphaFoldDB" id="A0A1W1VV74"/>
<dbReference type="Proteomes" id="UP000192569">
    <property type="component" value="Chromosome I"/>
</dbReference>
<organism evidence="7 8">
    <name type="scientific">Thermanaeromonas toyohensis ToBE</name>
    <dbReference type="NCBI Taxonomy" id="698762"/>
    <lineage>
        <taxon>Bacteria</taxon>
        <taxon>Bacillati</taxon>
        <taxon>Bacillota</taxon>
        <taxon>Clostridia</taxon>
        <taxon>Neomoorellales</taxon>
        <taxon>Neomoorellaceae</taxon>
        <taxon>Thermanaeromonas</taxon>
    </lineage>
</organism>
<dbReference type="RefSeq" id="WP_084665397.1">
    <property type="nucleotide sequence ID" value="NZ_LT838272.1"/>
</dbReference>
<dbReference type="InterPro" id="IPR008927">
    <property type="entry name" value="6-PGluconate_DH-like_C_sf"/>
</dbReference>
<keyword evidence="3" id="KW-0520">NAD</keyword>
<protein>
    <submittedName>
        <fullName evidence="7">3-hydroxyisobutyrate dehydrogenase</fullName>
    </submittedName>
</protein>
<sequence>MKVGLIGVGTMGSQMARKLLTNGYEVIAFDINPSALARAQEIGASPARSPRQVAEIASIILLSLPLPNDVEGVVQEAEGVLAGSQPGHVIVDLSTVDPFTTQRNAALAKEKGVGYLDAPVLGRPQACGNWTLPVGGEVVYLDKVRPILEKLAKKIIHVGPSGHGNIIKLLNNMMFGAINAVTAEIMAICAKLGMDPKVLYDTIATSGAASVSNLFIELGPKMINRDFTPLFTIDLLHKDLKLALEMAQRAGVPVIVGHSNQLVNEMARAKGLGNEDTSSAVKVYEEFIGRTISGEVKGGGKK</sequence>
<dbReference type="SUPFAM" id="SSF48179">
    <property type="entry name" value="6-phosphogluconate dehydrogenase C-terminal domain-like"/>
    <property type="match status" value="1"/>
</dbReference>
<dbReference type="PANTHER" id="PTHR43060:SF15">
    <property type="entry name" value="3-HYDROXYISOBUTYRATE DEHYDROGENASE-LIKE 1, MITOCHONDRIAL-RELATED"/>
    <property type="match status" value="1"/>
</dbReference>
<dbReference type="EMBL" id="LT838272">
    <property type="protein sequence ID" value="SMB97277.1"/>
    <property type="molecule type" value="Genomic_DNA"/>
</dbReference>
<comment type="similarity">
    <text evidence="1">Belongs to the HIBADH-related family.</text>
</comment>
<dbReference type="Gene3D" id="3.40.50.720">
    <property type="entry name" value="NAD(P)-binding Rossmann-like Domain"/>
    <property type="match status" value="1"/>
</dbReference>
<dbReference type="PIRSF" id="PIRSF000103">
    <property type="entry name" value="HIBADH"/>
    <property type="match status" value="1"/>
</dbReference>
<keyword evidence="8" id="KW-1185">Reference proteome</keyword>
<dbReference type="GO" id="GO:0050661">
    <property type="term" value="F:NADP binding"/>
    <property type="evidence" value="ECO:0007669"/>
    <property type="project" value="InterPro"/>
</dbReference>
<dbReference type="SUPFAM" id="SSF51735">
    <property type="entry name" value="NAD(P)-binding Rossmann-fold domains"/>
    <property type="match status" value="1"/>
</dbReference>
<dbReference type="Gene3D" id="1.10.1040.10">
    <property type="entry name" value="N-(1-d-carboxylethyl)-l-norvaline Dehydrogenase, domain 2"/>
    <property type="match status" value="1"/>
</dbReference>
<feature type="active site" evidence="4">
    <location>
        <position position="168"/>
    </location>
</feature>
<evidence type="ECO:0000256" key="3">
    <source>
        <dbReference type="ARBA" id="ARBA00023027"/>
    </source>
</evidence>
<gene>
    <name evidence="7" type="ORF">SAMN00808754_1800</name>
</gene>
<feature type="domain" description="3-hydroxyisobutyrate dehydrogenase-like NAD-binding" evidence="6">
    <location>
        <begin position="162"/>
        <end position="284"/>
    </location>
</feature>
<evidence type="ECO:0000256" key="2">
    <source>
        <dbReference type="ARBA" id="ARBA00023002"/>
    </source>
</evidence>
<proteinExistence type="inferred from homology"/>
<keyword evidence="2" id="KW-0560">Oxidoreductase</keyword>
<dbReference type="GO" id="GO:0051287">
    <property type="term" value="F:NAD binding"/>
    <property type="evidence" value="ECO:0007669"/>
    <property type="project" value="InterPro"/>
</dbReference>
<dbReference type="InterPro" id="IPR036291">
    <property type="entry name" value="NAD(P)-bd_dom_sf"/>
</dbReference>
<evidence type="ECO:0000256" key="1">
    <source>
        <dbReference type="ARBA" id="ARBA00009080"/>
    </source>
</evidence>
<dbReference type="Pfam" id="PF14833">
    <property type="entry name" value="NAD_binding_11"/>
    <property type="match status" value="1"/>
</dbReference>
<dbReference type="OrthoDB" id="9786703at2"/>
<reference evidence="7 8" key="1">
    <citation type="submission" date="2017-04" db="EMBL/GenBank/DDBJ databases">
        <authorList>
            <person name="Afonso C.L."/>
            <person name="Miller P.J."/>
            <person name="Scott M.A."/>
            <person name="Spackman E."/>
            <person name="Goraichik I."/>
            <person name="Dimitrov K.M."/>
            <person name="Suarez D.L."/>
            <person name="Swayne D.E."/>
        </authorList>
    </citation>
    <scope>NUCLEOTIDE SEQUENCE [LARGE SCALE GENOMIC DNA]</scope>
    <source>
        <strain evidence="7 8">ToBE</strain>
    </source>
</reference>
<dbReference type="STRING" id="698762.SAMN00808754_1800"/>
<evidence type="ECO:0000313" key="8">
    <source>
        <dbReference type="Proteomes" id="UP000192569"/>
    </source>
</evidence>
<feature type="domain" description="6-phosphogluconate dehydrogenase NADP-binding" evidence="5">
    <location>
        <begin position="2"/>
        <end position="159"/>
    </location>
</feature>
<evidence type="ECO:0000313" key="7">
    <source>
        <dbReference type="EMBL" id="SMB97277.1"/>
    </source>
</evidence>
<name>A0A1W1VV74_9FIRM</name>
<dbReference type="InterPro" id="IPR006115">
    <property type="entry name" value="6PGDH_NADP-bd"/>
</dbReference>
<evidence type="ECO:0000256" key="4">
    <source>
        <dbReference type="PIRSR" id="PIRSR000103-1"/>
    </source>
</evidence>
<dbReference type="PANTHER" id="PTHR43060">
    <property type="entry name" value="3-HYDROXYISOBUTYRATE DEHYDROGENASE-LIKE 1, MITOCHONDRIAL-RELATED"/>
    <property type="match status" value="1"/>
</dbReference>